<dbReference type="PANTHER" id="PTHR23255">
    <property type="entry name" value="TRANSFORMING GROWTH FACTOR-BETA RECEPTOR TYPE I AND II"/>
    <property type="match status" value="1"/>
</dbReference>
<evidence type="ECO:0000256" key="13">
    <source>
        <dbReference type="ARBA" id="ARBA00023170"/>
    </source>
</evidence>
<dbReference type="AlphaFoldDB" id="A0A0C2J9S3"/>
<dbReference type="EC" id="2.7.11.30" evidence="3"/>
<comment type="caution">
    <text evidence="15">The sequence shown here is derived from an EMBL/GenBank/DDBJ whole genome shotgun (WGS) entry which is preliminary data.</text>
</comment>
<reference evidence="15 16" key="1">
    <citation type="journal article" date="2014" name="Genome Biol. Evol.">
        <title>The genome of the myxosporean Thelohanellus kitauei shows adaptations to nutrient acquisition within its fish host.</title>
        <authorList>
            <person name="Yang Y."/>
            <person name="Xiong J."/>
            <person name="Zhou Z."/>
            <person name="Huo F."/>
            <person name="Miao W."/>
            <person name="Ran C."/>
            <person name="Liu Y."/>
            <person name="Zhang J."/>
            <person name="Feng J."/>
            <person name="Wang M."/>
            <person name="Wang M."/>
            <person name="Wang L."/>
            <person name="Yao B."/>
        </authorList>
    </citation>
    <scope>NUCLEOTIDE SEQUENCE [LARGE SCALE GENOMIC DNA]</scope>
    <source>
        <strain evidence="15">Wuqing</strain>
    </source>
</reference>
<keyword evidence="16" id="KW-1185">Reference proteome</keyword>
<keyword evidence="5" id="KW-0808">Transferase</keyword>
<dbReference type="PANTHER" id="PTHR23255:SF72">
    <property type="entry name" value="RECEPTOR PROTEIN SERINE_THREONINE KINASE"/>
    <property type="match status" value="1"/>
</dbReference>
<dbReference type="InterPro" id="IPR011009">
    <property type="entry name" value="Kinase-like_dom_sf"/>
</dbReference>
<evidence type="ECO:0000256" key="10">
    <source>
        <dbReference type="ARBA" id="ARBA00022840"/>
    </source>
</evidence>
<keyword evidence="12" id="KW-0472">Membrane</keyword>
<evidence type="ECO:0000256" key="7">
    <source>
        <dbReference type="ARBA" id="ARBA00022729"/>
    </source>
</evidence>
<dbReference type="InterPro" id="IPR000719">
    <property type="entry name" value="Prot_kinase_dom"/>
</dbReference>
<accession>A0A0C2J9S3</accession>
<dbReference type="Gene3D" id="1.10.510.10">
    <property type="entry name" value="Transferase(Phosphotransferase) domain 1"/>
    <property type="match status" value="1"/>
</dbReference>
<organism evidence="15 16">
    <name type="scientific">Thelohanellus kitauei</name>
    <name type="common">Myxosporean</name>
    <dbReference type="NCBI Taxonomy" id="669202"/>
    <lineage>
        <taxon>Eukaryota</taxon>
        <taxon>Metazoa</taxon>
        <taxon>Cnidaria</taxon>
        <taxon>Myxozoa</taxon>
        <taxon>Myxosporea</taxon>
        <taxon>Bivalvulida</taxon>
        <taxon>Platysporina</taxon>
        <taxon>Myxobolidae</taxon>
        <taxon>Thelohanellus</taxon>
    </lineage>
</organism>
<protein>
    <recommendedName>
        <fullName evidence="3">receptor protein serine/threonine kinase</fullName>
        <ecNumber evidence="3">2.7.11.30</ecNumber>
    </recommendedName>
</protein>
<dbReference type="GO" id="GO:0070724">
    <property type="term" value="C:BMP receptor complex"/>
    <property type="evidence" value="ECO:0007669"/>
    <property type="project" value="TreeGrafter"/>
</dbReference>
<dbReference type="GO" id="GO:0071363">
    <property type="term" value="P:cellular response to growth factor stimulus"/>
    <property type="evidence" value="ECO:0007669"/>
    <property type="project" value="TreeGrafter"/>
</dbReference>
<comment type="similarity">
    <text evidence="2">Belongs to the protein kinase superfamily. TKL Ser/Thr protein kinase family. TGFB receptor subfamily.</text>
</comment>
<keyword evidence="9 15" id="KW-0418">Kinase</keyword>
<evidence type="ECO:0000256" key="11">
    <source>
        <dbReference type="ARBA" id="ARBA00022989"/>
    </source>
</evidence>
<keyword evidence="6" id="KW-0812">Transmembrane</keyword>
<evidence type="ECO:0000256" key="9">
    <source>
        <dbReference type="ARBA" id="ARBA00022777"/>
    </source>
</evidence>
<dbReference type="Pfam" id="PF00069">
    <property type="entry name" value="Pkinase"/>
    <property type="match status" value="1"/>
</dbReference>
<dbReference type="OrthoDB" id="69842at2759"/>
<evidence type="ECO:0000256" key="4">
    <source>
        <dbReference type="ARBA" id="ARBA00022527"/>
    </source>
</evidence>
<evidence type="ECO:0000256" key="12">
    <source>
        <dbReference type="ARBA" id="ARBA00023136"/>
    </source>
</evidence>
<comment type="subcellular location">
    <subcellularLocation>
        <location evidence="1">Membrane</location>
        <topology evidence="1">Single-pass type I membrane protein</topology>
    </subcellularLocation>
</comment>
<dbReference type="SUPFAM" id="SSF56112">
    <property type="entry name" value="Protein kinase-like (PK-like)"/>
    <property type="match status" value="1"/>
</dbReference>
<evidence type="ECO:0000256" key="5">
    <source>
        <dbReference type="ARBA" id="ARBA00022679"/>
    </source>
</evidence>
<dbReference type="PROSITE" id="PS50011">
    <property type="entry name" value="PROTEIN_KINASE_DOM"/>
    <property type="match status" value="1"/>
</dbReference>
<evidence type="ECO:0000256" key="6">
    <source>
        <dbReference type="ARBA" id="ARBA00022692"/>
    </source>
</evidence>
<keyword evidence="7" id="KW-0732">Signal</keyword>
<keyword evidence="11" id="KW-1133">Transmembrane helix</keyword>
<keyword evidence="8" id="KW-0547">Nucleotide-binding</keyword>
<name>A0A0C2J9S3_THEKT</name>
<keyword evidence="13" id="KW-0675">Receptor</keyword>
<dbReference type="InterPro" id="IPR000333">
    <property type="entry name" value="TGFB_receptor"/>
</dbReference>
<keyword evidence="4" id="KW-0723">Serine/threonine-protein kinase</keyword>
<keyword evidence="10" id="KW-0067">ATP-binding</keyword>
<dbReference type="InterPro" id="IPR008271">
    <property type="entry name" value="Ser/Thr_kinase_AS"/>
</dbReference>
<proteinExistence type="inferred from homology"/>
<dbReference type="GO" id="GO:0004675">
    <property type="term" value="F:transmembrane receptor protein serine/threonine kinase activity"/>
    <property type="evidence" value="ECO:0007669"/>
    <property type="project" value="UniProtKB-EC"/>
</dbReference>
<dbReference type="EMBL" id="JWZT01003673">
    <property type="protein sequence ID" value="KII65903.1"/>
    <property type="molecule type" value="Genomic_DNA"/>
</dbReference>
<dbReference type="GO" id="GO:0005524">
    <property type="term" value="F:ATP binding"/>
    <property type="evidence" value="ECO:0007669"/>
    <property type="project" value="UniProtKB-KW"/>
</dbReference>
<gene>
    <name evidence="15" type="ORF">RF11_03297</name>
</gene>
<feature type="domain" description="Protein kinase" evidence="14">
    <location>
        <begin position="1"/>
        <end position="105"/>
    </location>
</feature>
<evidence type="ECO:0000313" key="15">
    <source>
        <dbReference type="EMBL" id="KII65903.1"/>
    </source>
</evidence>
<evidence type="ECO:0000259" key="14">
    <source>
        <dbReference type="PROSITE" id="PS50011"/>
    </source>
</evidence>
<evidence type="ECO:0000313" key="16">
    <source>
        <dbReference type="Proteomes" id="UP000031668"/>
    </source>
</evidence>
<evidence type="ECO:0000256" key="2">
    <source>
        <dbReference type="ARBA" id="ARBA00009605"/>
    </source>
</evidence>
<evidence type="ECO:0000256" key="8">
    <source>
        <dbReference type="ARBA" id="ARBA00022741"/>
    </source>
</evidence>
<dbReference type="Proteomes" id="UP000031668">
    <property type="component" value="Unassembled WGS sequence"/>
</dbReference>
<dbReference type="PROSITE" id="PS00108">
    <property type="entry name" value="PROTEIN_KINASE_ST"/>
    <property type="match status" value="1"/>
</dbReference>
<evidence type="ECO:0000256" key="1">
    <source>
        <dbReference type="ARBA" id="ARBA00004479"/>
    </source>
</evidence>
<evidence type="ECO:0000256" key="3">
    <source>
        <dbReference type="ARBA" id="ARBA00012401"/>
    </source>
</evidence>
<sequence length="105" mass="12077">MNNTLSLKLGLKFVHDIVSGLHYLHWFNDPFIKPRIAHRDLKPANIFLDNLTCYIGDLGLALCDSRDCKASLYSYLKSTDNVQVGTKRYMAPELLEMSLNKRLDF</sequence>